<dbReference type="EMBL" id="JAIFTH010001253">
    <property type="protein sequence ID" value="KAG9508610.1"/>
    <property type="molecule type" value="Genomic_DNA"/>
</dbReference>
<proteinExistence type="predicted"/>
<dbReference type="Proteomes" id="UP000825002">
    <property type="component" value="Unassembled WGS sequence"/>
</dbReference>
<keyword evidence="2" id="KW-0812">Transmembrane</keyword>
<feature type="compositionally biased region" description="Low complexity" evidence="1">
    <location>
        <begin position="226"/>
        <end position="246"/>
    </location>
</feature>
<keyword evidence="2" id="KW-1133">Transmembrane helix</keyword>
<keyword evidence="4" id="KW-1185">Reference proteome</keyword>
<comment type="caution">
    <text evidence="3">The sequence shown here is derived from an EMBL/GenBank/DDBJ whole genome shotgun (WGS) entry which is preliminary data.</text>
</comment>
<feature type="transmembrane region" description="Helical" evidence="2">
    <location>
        <begin position="72"/>
        <end position="92"/>
    </location>
</feature>
<gene>
    <name evidence="3" type="ORF">GZH46_02888</name>
</gene>
<feature type="transmembrane region" description="Helical" evidence="2">
    <location>
        <begin position="112"/>
        <end position="132"/>
    </location>
</feature>
<feature type="compositionally biased region" description="Low complexity" evidence="1">
    <location>
        <begin position="162"/>
        <end position="181"/>
    </location>
</feature>
<evidence type="ECO:0000313" key="4">
    <source>
        <dbReference type="Proteomes" id="UP000825002"/>
    </source>
</evidence>
<name>A0ABQ7S5A2_9ACAR</name>
<evidence type="ECO:0000256" key="1">
    <source>
        <dbReference type="SAM" id="MobiDB-lite"/>
    </source>
</evidence>
<organism evidence="3 4">
    <name type="scientific">Fragariocoptes setiger</name>
    <dbReference type="NCBI Taxonomy" id="1670756"/>
    <lineage>
        <taxon>Eukaryota</taxon>
        <taxon>Metazoa</taxon>
        <taxon>Ecdysozoa</taxon>
        <taxon>Arthropoda</taxon>
        <taxon>Chelicerata</taxon>
        <taxon>Arachnida</taxon>
        <taxon>Acari</taxon>
        <taxon>Acariformes</taxon>
        <taxon>Trombidiformes</taxon>
        <taxon>Prostigmata</taxon>
        <taxon>Eupodina</taxon>
        <taxon>Eriophyoidea</taxon>
        <taxon>Phytoptidae</taxon>
        <taxon>Fragariocoptes</taxon>
    </lineage>
</organism>
<keyword evidence="2" id="KW-0472">Membrane</keyword>
<sequence>MDRQRSKTFTRQALILSNVVCLAAAVSGFILGFSRQQVLHSVGVTGAHVSMFSLCLALVAILGLLAGIVNHLHLLLVYASIIFSSIILRIIWSMTAHIHNSVFILDCTASATLLSTVVSFFLILFAALLATADRPETTNNRLLGQSPTKSLTIDKSSRLLSMSPSSISNQSNQSNQSTTQSHAKKTLISSPVMATITKSQHRAALPTIGSANRGQHVGRANDRLPLKSSLKSSSSSSTPRARSPFSSVIVDESSVARHSLTHSITHTTTTHSLQQQQQHYIA</sequence>
<reference evidence="3 4" key="1">
    <citation type="submission" date="2020-10" db="EMBL/GenBank/DDBJ databases">
        <authorList>
            <person name="Klimov P.B."/>
            <person name="Dyachkov S.M."/>
            <person name="Chetverikov P.E."/>
        </authorList>
    </citation>
    <scope>NUCLEOTIDE SEQUENCE [LARGE SCALE GENOMIC DNA]</scope>
    <source>
        <strain evidence="3">BMOC 18-1129-001#AD2665</strain>
        <tissue evidence="3">Entire mites</tissue>
    </source>
</reference>
<feature type="transmembrane region" description="Helical" evidence="2">
    <location>
        <begin position="12"/>
        <end position="33"/>
    </location>
</feature>
<evidence type="ECO:0000256" key="2">
    <source>
        <dbReference type="SAM" id="Phobius"/>
    </source>
</evidence>
<feature type="transmembrane region" description="Helical" evidence="2">
    <location>
        <begin position="45"/>
        <end position="65"/>
    </location>
</feature>
<evidence type="ECO:0000313" key="3">
    <source>
        <dbReference type="EMBL" id="KAG9508610.1"/>
    </source>
</evidence>
<accession>A0ABQ7S5A2</accession>
<feature type="region of interest" description="Disordered" evidence="1">
    <location>
        <begin position="206"/>
        <end position="246"/>
    </location>
</feature>
<feature type="region of interest" description="Disordered" evidence="1">
    <location>
        <begin position="162"/>
        <end position="185"/>
    </location>
</feature>
<protein>
    <submittedName>
        <fullName evidence="3">Uncharacterized protein</fullName>
    </submittedName>
</protein>